<feature type="signal peptide" evidence="1">
    <location>
        <begin position="1"/>
        <end position="22"/>
    </location>
</feature>
<dbReference type="RefSeq" id="WP_208312015.1">
    <property type="nucleotide sequence ID" value="NZ_JAELYA010000001.1"/>
</dbReference>
<proteinExistence type="predicted"/>
<evidence type="ECO:0000313" key="4">
    <source>
        <dbReference type="Proteomes" id="UP000669060"/>
    </source>
</evidence>
<dbReference type="Gene3D" id="3.10.450.40">
    <property type="match status" value="1"/>
</dbReference>
<gene>
    <name evidence="3" type="ORF">JFY56_03190</name>
</gene>
<comment type="caution">
    <text evidence="3">The sequence shown here is derived from an EMBL/GenBank/DDBJ whole genome shotgun (WGS) entry which is preliminary data.</text>
</comment>
<name>A0ABS3TLF8_9PSED</name>
<keyword evidence="1" id="KW-0732">Signal</keyword>
<reference evidence="3 4" key="1">
    <citation type="submission" date="2020-12" db="EMBL/GenBank/DDBJ databases">
        <title>Pseudomonas schmalbachii sp. nov. isolated from millipede gut.</title>
        <authorList>
            <person name="Shelomi M."/>
        </authorList>
    </citation>
    <scope>NUCLEOTIDE SEQUENCE [LARGE SCALE GENOMIC DNA]</scope>
    <source>
        <strain evidence="3 4">Milli4</strain>
    </source>
</reference>
<evidence type="ECO:0000259" key="2">
    <source>
        <dbReference type="Pfam" id="PF03413"/>
    </source>
</evidence>
<organism evidence="3 4">
    <name type="scientific">Pseudomonas schmalbachii</name>
    <dbReference type="NCBI Taxonomy" id="2816993"/>
    <lineage>
        <taxon>Bacteria</taxon>
        <taxon>Pseudomonadati</taxon>
        <taxon>Pseudomonadota</taxon>
        <taxon>Gammaproteobacteria</taxon>
        <taxon>Pseudomonadales</taxon>
        <taxon>Pseudomonadaceae</taxon>
        <taxon>Pseudomonas</taxon>
    </lineage>
</organism>
<feature type="domain" description="PepSY" evidence="2">
    <location>
        <begin position="43"/>
        <end position="98"/>
    </location>
</feature>
<keyword evidence="4" id="KW-1185">Reference proteome</keyword>
<dbReference type="Pfam" id="PF03413">
    <property type="entry name" value="PepSY"/>
    <property type="match status" value="1"/>
</dbReference>
<dbReference type="Proteomes" id="UP000669060">
    <property type="component" value="Unassembled WGS sequence"/>
</dbReference>
<evidence type="ECO:0000313" key="3">
    <source>
        <dbReference type="EMBL" id="MBO3274223.1"/>
    </source>
</evidence>
<dbReference type="EMBL" id="JAELYA010000001">
    <property type="protein sequence ID" value="MBO3274223.1"/>
    <property type="molecule type" value="Genomic_DNA"/>
</dbReference>
<dbReference type="InterPro" id="IPR025711">
    <property type="entry name" value="PepSY"/>
</dbReference>
<feature type="chain" id="PRO_5046071231" evidence="1">
    <location>
        <begin position="23"/>
        <end position="102"/>
    </location>
</feature>
<sequence length="102" mass="11113">MKALSALFSALALVLAAGAVQAKDIGPDEALRLRDAGTIKNFEELNAAVLARHPGGRLSDTELELEHGRYVYKMDVLDAQGVEWDVRVDAATGEIVRDRQDH</sequence>
<accession>A0ABS3TLF8</accession>
<evidence type="ECO:0000256" key="1">
    <source>
        <dbReference type="SAM" id="SignalP"/>
    </source>
</evidence>
<protein>
    <submittedName>
        <fullName evidence="3">PepSY domain-containing protein</fullName>
    </submittedName>
</protein>